<keyword evidence="5" id="KW-1185">Reference proteome</keyword>
<accession>B0XB69</accession>
<protein>
    <recommendedName>
        <fullName evidence="2">Ig-like domain-containing protein</fullName>
    </recommendedName>
</protein>
<dbReference type="InterPro" id="IPR036179">
    <property type="entry name" value="Ig-like_dom_sf"/>
</dbReference>
<proteinExistence type="predicted"/>
<name>B0XB69_CULQU</name>
<dbReference type="InParanoid" id="B0XB69"/>
<evidence type="ECO:0000259" key="2">
    <source>
        <dbReference type="PROSITE" id="PS50835"/>
    </source>
</evidence>
<dbReference type="Gene3D" id="2.60.40.10">
    <property type="entry name" value="Immunoglobulins"/>
    <property type="match status" value="1"/>
</dbReference>
<feature type="domain" description="Ig-like" evidence="2">
    <location>
        <begin position="140"/>
        <end position="236"/>
    </location>
</feature>
<evidence type="ECO:0000256" key="1">
    <source>
        <dbReference type="SAM" id="Phobius"/>
    </source>
</evidence>
<gene>
    <name evidence="4" type="primary">6050252</name>
    <name evidence="3" type="ORF">CpipJ_CPIJ016399</name>
</gene>
<dbReference type="InterPro" id="IPR013783">
    <property type="entry name" value="Ig-like_fold"/>
</dbReference>
<dbReference type="VEuPathDB" id="VectorBase:CPIJ016399"/>
<keyword evidence="1" id="KW-0812">Transmembrane</keyword>
<evidence type="ECO:0000313" key="3">
    <source>
        <dbReference type="EMBL" id="EDS44122.1"/>
    </source>
</evidence>
<evidence type="ECO:0000313" key="4">
    <source>
        <dbReference type="EnsemblMetazoa" id="CPIJ016399-PA"/>
    </source>
</evidence>
<dbReference type="InterPro" id="IPR007110">
    <property type="entry name" value="Ig-like_dom"/>
</dbReference>
<evidence type="ECO:0000313" key="5">
    <source>
        <dbReference type="Proteomes" id="UP000002320"/>
    </source>
</evidence>
<dbReference type="EnsemblMetazoa" id="CPIJ016399-RA">
    <property type="protein sequence ID" value="CPIJ016399-PA"/>
    <property type="gene ID" value="CPIJ016399"/>
</dbReference>
<dbReference type="STRING" id="7176.B0XB69"/>
<dbReference type="HOGENOM" id="CLU_718169_0_0_1"/>
<reference evidence="4" key="2">
    <citation type="submission" date="2020-05" db="UniProtKB">
        <authorList>
            <consortium name="EnsemblMetazoa"/>
        </authorList>
    </citation>
    <scope>IDENTIFICATION</scope>
    <source>
        <strain evidence="4">JHB</strain>
    </source>
</reference>
<dbReference type="KEGG" id="cqu:CpipJ_CPIJ016399"/>
<dbReference type="Proteomes" id="UP000002320">
    <property type="component" value="Unassembled WGS sequence"/>
</dbReference>
<keyword evidence="1" id="KW-0472">Membrane</keyword>
<sequence>MNALTLSAKKRKAKVVKILDLMGKLQFAKKNVKKEQIVTSIHRGAEFQVLVCQLRYSRQTIRFCRFLRLSDQLGLNMLEGVGWGRYRYYGNGFETGDCGLEIDDPDGVDRGLWKCVVGYGDEQIMKVSGAILDGGEEEAPLAILRVEDVNGLNGTEVKLQCNANKPLDYCWFKDPRGVIYSVSEVLMEDEEGSYWYDGISLTMGDCGIRLKPVTEEMTGRWSCHVGSSRVSALEVSSYVNVRVSTSQIIGSVDTYCRFITPSGQAFSLDESVTSENAILGNYYSNPNHNPKKGFCSLVVRSVSSADIGQWICAGKIAGHTMEQYAAIEVSTESAGNPADLSTASIVGMALGGAVILVGAVGLGYYNYWRRVRKQVVAHCQWNQQQ</sequence>
<dbReference type="AlphaFoldDB" id="B0XB69"/>
<reference evidence="3" key="1">
    <citation type="submission" date="2007-03" db="EMBL/GenBank/DDBJ databases">
        <title>Annotation of Culex pipiens quinquefasciatus.</title>
        <authorList>
            <consortium name="The Broad Institute Genome Sequencing Platform"/>
            <person name="Atkinson P.W."/>
            <person name="Hemingway J."/>
            <person name="Christensen B.M."/>
            <person name="Higgs S."/>
            <person name="Kodira C."/>
            <person name="Hannick L."/>
            <person name="Megy K."/>
            <person name="O'Leary S."/>
            <person name="Pearson M."/>
            <person name="Haas B.J."/>
            <person name="Mauceli E."/>
            <person name="Wortman J.R."/>
            <person name="Lee N.H."/>
            <person name="Guigo R."/>
            <person name="Stanke M."/>
            <person name="Alvarado L."/>
            <person name="Amedeo P."/>
            <person name="Antoine C.H."/>
            <person name="Arensburger P."/>
            <person name="Bidwell S.L."/>
            <person name="Crawford M."/>
            <person name="Camaro F."/>
            <person name="Devon K."/>
            <person name="Engels R."/>
            <person name="Hammond M."/>
            <person name="Howarth C."/>
            <person name="Koehrsen M."/>
            <person name="Lawson D."/>
            <person name="Montgomery P."/>
            <person name="Nene V."/>
            <person name="Nusbaum C."/>
            <person name="Puiu D."/>
            <person name="Romero-Severson J."/>
            <person name="Severson D.W."/>
            <person name="Shumway M."/>
            <person name="Sisk P."/>
            <person name="Stolte C."/>
            <person name="Zeng Q."/>
            <person name="Eisenstadt E."/>
            <person name="Fraser-Liggett C."/>
            <person name="Strausberg R."/>
            <person name="Galagan J."/>
            <person name="Birren B."/>
            <person name="Collins F.H."/>
        </authorList>
    </citation>
    <scope>NUCLEOTIDE SEQUENCE [LARGE SCALE GENOMIC DNA]</scope>
    <source>
        <strain evidence="3">JHB</strain>
    </source>
</reference>
<dbReference type="SUPFAM" id="SSF48726">
    <property type="entry name" value="Immunoglobulin"/>
    <property type="match status" value="1"/>
</dbReference>
<dbReference type="EMBL" id="DS232615">
    <property type="protein sequence ID" value="EDS44122.1"/>
    <property type="molecule type" value="Genomic_DNA"/>
</dbReference>
<dbReference type="PROSITE" id="PS50835">
    <property type="entry name" value="IG_LIKE"/>
    <property type="match status" value="1"/>
</dbReference>
<organism>
    <name type="scientific">Culex quinquefasciatus</name>
    <name type="common">Southern house mosquito</name>
    <name type="synonym">Culex pungens</name>
    <dbReference type="NCBI Taxonomy" id="7176"/>
    <lineage>
        <taxon>Eukaryota</taxon>
        <taxon>Metazoa</taxon>
        <taxon>Ecdysozoa</taxon>
        <taxon>Arthropoda</taxon>
        <taxon>Hexapoda</taxon>
        <taxon>Insecta</taxon>
        <taxon>Pterygota</taxon>
        <taxon>Neoptera</taxon>
        <taxon>Endopterygota</taxon>
        <taxon>Diptera</taxon>
        <taxon>Nematocera</taxon>
        <taxon>Culicoidea</taxon>
        <taxon>Culicidae</taxon>
        <taxon>Culicinae</taxon>
        <taxon>Culicini</taxon>
        <taxon>Culex</taxon>
        <taxon>Culex</taxon>
    </lineage>
</organism>
<keyword evidence="1" id="KW-1133">Transmembrane helix</keyword>
<feature type="transmembrane region" description="Helical" evidence="1">
    <location>
        <begin position="345"/>
        <end position="365"/>
    </location>
</feature>
<dbReference type="eggNOG" id="ENOG502SQBK">
    <property type="taxonomic scope" value="Eukaryota"/>
</dbReference>